<evidence type="ECO:0000256" key="1">
    <source>
        <dbReference type="SAM" id="SignalP"/>
    </source>
</evidence>
<sequence>MNIRFRKCFFMCLSCFMAIIMILPVSVSEAKDSGVHPVSKSAHGLHSVKGAVTYYVDPSGDDRADGKSPRTAWKTLEKASSVSLHPGDRLLLKAGGVWNDENLTVQNARGTRKRPILVGSYGKGKKPVINGNGGNWSWKRKEELAAVHVLNSAYITIENLEVTNLDGTDVLKQSGKYLSGIIVENRDAGELSHVTVRNNVVHQVNGKMSGGGNKDVGGIIISVTGNSVKSWYNNLNIIGNDVYDVCHEGIYMSSSWGGRELVQAGTSGWVGSKNVLIRQNYVHHIAGDGIVIINTENALADYNLVDHAASEDWDYSSNPAHAALWMWDANNVTIQFNEVSHTGQPEHDGMAFDFDYGTQNSLYQYNYSHDNAGGFLMVCPSPSGYSVNNVARYNVSYNDGGRIIRTGGIHSGGIQIYNNTMYWEKPAKAVEEGNWGGNKSDGIEIFNNLFYGPTSTFGKNPGVEYYNNNVFGGGEAAYSTTGDPAAVVADPGFLDKSRVTAGKYLNGKVVLGTAEGLKLHRNSPLIGAGTRQPNAPSYQNDTILNDLVPTDITKAKVDYYGNPVRHGEKHTIGAFEGKKTGGRH</sequence>
<evidence type="ECO:0000313" key="3">
    <source>
        <dbReference type="Proteomes" id="UP001203004"/>
    </source>
</evidence>
<dbReference type="InterPro" id="IPR011050">
    <property type="entry name" value="Pectin_lyase_fold/virulence"/>
</dbReference>
<dbReference type="SUPFAM" id="SSF51126">
    <property type="entry name" value="Pectin lyase-like"/>
    <property type="match status" value="1"/>
</dbReference>
<feature type="chain" id="PRO_5047489630" evidence="1">
    <location>
        <begin position="31"/>
        <end position="584"/>
    </location>
</feature>
<gene>
    <name evidence="2" type="ORF">M3N64_12400</name>
</gene>
<dbReference type="EMBL" id="JAMAST010000020">
    <property type="protein sequence ID" value="MCL1632720.1"/>
    <property type="molecule type" value="Genomic_DNA"/>
</dbReference>
<proteinExistence type="predicted"/>
<dbReference type="SMART" id="SM00710">
    <property type="entry name" value="PbH1"/>
    <property type="match status" value="8"/>
</dbReference>
<reference evidence="2 3" key="1">
    <citation type="submission" date="2022-05" db="EMBL/GenBank/DDBJ databases">
        <title>Sporolactobacillus sp nov CPB3-1, isolated from tree bark (Mangifera indica L.).</title>
        <authorList>
            <person name="Phuengjayaem S."/>
            <person name="Tanasupawat S."/>
        </authorList>
    </citation>
    <scope>NUCLEOTIDE SEQUENCE [LARGE SCALE GENOMIC DNA]</scope>
    <source>
        <strain evidence="2 3">CPB3-1</strain>
    </source>
</reference>
<evidence type="ECO:0000313" key="2">
    <source>
        <dbReference type="EMBL" id="MCL1632720.1"/>
    </source>
</evidence>
<dbReference type="InterPro" id="IPR006626">
    <property type="entry name" value="PbH1"/>
</dbReference>
<protein>
    <submittedName>
        <fullName evidence="2">Right-handed parallel beta-helix repeat-containing protein</fullName>
    </submittedName>
</protein>
<keyword evidence="1" id="KW-0732">Signal</keyword>
<feature type="signal peptide" evidence="1">
    <location>
        <begin position="1"/>
        <end position="30"/>
    </location>
</feature>
<dbReference type="Gene3D" id="2.160.20.10">
    <property type="entry name" value="Single-stranded right-handed beta-helix, Pectin lyase-like"/>
    <property type="match status" value="1"/>
</dbReference>
<dbReference type="InterPro" id="IPR012334">
    <property type="entry name" value="Pectin_lyas_fold"/>
</dbReference>
<comment type="caution">
    <text evidence="2">The sequence shown here is derived from an EMBL/GenBank/DDBJ whole genome shotgun (WGS) entry which is preliminary data.</text>
</comment>
<organism evidence="2 3">
    <name type="scientific">Sporolactobacillus mangiferae</name>
    <dbReference type="NCBI Taxonomy" id="2940498"/>
    <lineage>
        <taxon>Bacteria</taxon>
        <taxon>Bacillati</taxon>
        <taxon>Bacillota</taxon>
        <taxon>Bacilli</taxon>
        <taxon>Bacillales</taxon>
        <taxon>Sporolactobacillaceae</taxon>
        <taxon>Sporolactobacillus</taxon>
    </lineage>
</organism>
<keyword evidence="3" id="KW-1185">Reference proteome</keyword>
<accession>A0ABT0MCV6</accession>
<dbReference type="Proteomes" id="UP001203004">
    <property type="component" value="Unassembled WGS sequence"/>
</dbReference>
<dbReference type="RefSeq" id="WP_249102766.1">
    <property type="nucleotide sequence ID" value="NZ_JAMAST010000020.1"/>
</dbReference>
<name>A0ABT0MCV6_9BACL</name>